<dbReference type="Pfam" id="PF05957">
    <property type="entry name" value="DUF883"/>
    <property type="match status" value="1"/>
</dbReference>
<organism evidence="12 13">
    <name type="scientific">Oxalobacter vibrioformis</name>
    <dbReference type="NCBI Taxonomy" id="933080"/>
    <lineage>
        <taxon>Bacteria</taxon>
        <taxon>Pseudomonadati</taxon>
        <taxon>Pseudomonadota</taxon>
        <taxon>Betaproteobacteria</taxon>
        <taxon>Burkholderiales</taxon>
        <taxon>Oxalobacteraceae</taxon>
        <taxon>Oxalobacter</taxon>
    </lineage>
</organism>
<dbReference type="PANTHER" id="PTHR35893">
    <property type="entry name" value="INNER MEMBRANE PROTEIN-RELATED"/>
    <property type="match status" value="1"/>
</dbReference>
<dbReference type="InterPro" id="IPR043604">
    <property type="entry name" value="DUF883_N"/>
</dbReference>
<evidence type="ECO:0000256" key="1">
    <source>
        <dbReference type="ARBA" id="ARBA00004377"/>
    </source>
</evidence>
<evidence type="ECO:0000256" key="4">
    <source>
        <dbReference type="ARBA" id="ARBA00022519"/>
    </source>
</evidence>
<evidence type="ECO:0000256" key="3">
    <source>
        <dbReference type="ARBA" id="ARBA00022475"/>
    </source>
</evidence>
<evidence type="ECO:0000256" key="8">
    <source>
        <dbReference type="SAM" id="Coils"/>
    </source>
</evidence>
<sequence length="102" mass="11045">MDTTNEAGAKLMGNLKSIIQDAEKMLENSAQQGSESFQKAKEKLESTLEDAKFAMRELEDIVISKAKTAAVCTAEYAKAHPWQAAGVVTVIGIMLGMLIARK</sequence>
<dbReference type="GO" id="GO:0005886">
    <property type="term" value="C:plasma membrane"/>
    <property type="evidence" value="ECO:0007669"/>
    <property type="project" value="UniProtKB-SubCell"/>
</dbReference>
<evidence type="ECO:0000256" key="7">
    <source>
        <dbReference type="ARBA" id="ARBA00023136"/>
    </source>
</evidence>
<keyword evidence="4" id="KW-0997">Cell inner membrane</keyword>
<proteinExistence type="inferred from homology"/>
<dbReference type="GO" id="GO:0043022">
    <property type="term" value="F:ribosome binding"/>
    <property type="evidence" value="ECO:0007669"/>
    <property type="project" value="InterPro"/>
</dbReference>
<keyword evidence="13" id="KW-1185">Reference proteome</keyword>
<dbReference type="InterPro" id="IPR043605">
    <property type="entry name" value="DUF883_C"/>
</dbReference>
<keyword evidence="3" id="KW-1003">Cell membrane</keyword>
<gene>
    <name evidence="12" type="ORF">NB640_07030</name>
</gene>
<accession>A0A9E9P1P1</accession>
<evidence type="ECO:0000259" key="10">
    <source>
        <dbReference type="Pfam" id="PF05957"/>
    </source>
</evidence>
<evidence type="ECO:0000256" key="9">
    <source>
        <dbReference type="SAM" id="Phobius"/>
    </source>
</evidence>
<dbReference type="AlphaFoldDB" id="A0A9E9P1P1"/>
<name>A0A9E9P1P1_9BURK</name>
<evidence type="ECO:0000256" key="6">
    <source>
        <dbReference type="ARBA" id="ARBA00022989"/>
    </source>
</evidence>
<evidence type="ECO:0000256" key="2">
    <source>
        <dbReference type="ARBA" id="ARBA00010423"/>
    </source>
</evidence>
<evidence type="ECO:0000259" key="11">
    <source>
        <dbReference type="Pfam" id="PF19029"/>
    </source>
</evidence>
<dbReference type="PANTHER" id="PTHR35893:SF3">
    <property type="entry name" value="INNER MEMBRANE PROTEIN"/>
    <property type="match status" value="1"/>
</dbReference>
<dbReference type="RefSeq" id="WP_269308035.1">
    <property type="nucleotide sequence ID" value="NZ_CP098242.1"/>
</dbReference>
<evidence type="ECO:0000256" key="5">
    <source>
        <dbReference type="ARBA" id="ARBA00022692"/>
    </source>
</evidence>
<keyword evidence="6 9" id="KW-1133">Transmembrane helix</keyword>
<feature type="transmembrane region" description="Helical" evidence="9">
    <location>
        <begin position="82"/>
        <end position="100"/>
    </location>
</feature>
<feature type="domain" description="DUF883" evidence="10">
    <location>
        <begin position="10"/>
        <end position="60"/>
    </location>
</feature>
<keyword evidence="7 9" id="KW-0472">Membrane</keyword>
<comment type="similarity">
    <text evidence="2">Belongs to the ElaB/YgaM/YqjD family.</text>
</comment>
<feature type="domain" description="DUF883" evidence="11">
    <location>
        <begin position="73"/>
        <end position="102"/>
    </location>
</feature>
<reference evidence="12" key="1">
    <citation type="journal article" date="2022" name="Front. Microbiol.">
        <title>New perspectives on an old grouping: The genomic and phenotypic variability of Oxalobacter formigenes and the implications for calcium oxalate stone prevention.</title>
        <authorList>
            <person name="Chmiel J.A."/>
            <person name="Carr C."/>
            <person name="Stuivenberg G.A."/>
            <person name="Venema R."/>
            <person name="Chanyi R.M."/>
            <person name="Al K.F."/>
            <person name="Giguere D."/>
            <person name="Say H."/>
            <person name="Akouris P.P."/>
            <person name="Dominguez Romero S.A."/>
            <person name="Kwong A."/>
            <person name="Tai V."/>
            <person name="Koval S.F."/>
            <person name="Razvi H."/>
            <person name="Bjazevic J."/>
            <person name="Burton J.P."/>
        </authorList>
    </citation>
    <scope>NUCLEOTIDE SEQUENCE</scope>
    <source>
        <strain evidence="12">WoOx3</strain>
    </source>
</reference>
<comment type="subcellular location">
    <subcellularLocation>
        <location evidence="1">Cell inner membrane</location>
        <topology evidence="1">Single-pass membrane protein</topology>
    </subcellularLocation>
</comment>
<dbReference type="InterPro" id="IPR010279">
    <property type="entry name" value="YqjD/ElaB"/>
</dbReference>
<protein>
    <submittedName>
        <fullName evidence="12">DUF883 family protein</fullName>
    </submittedName>
</protein>
<dbReference type="Proteomes" id="UP001156215">
    <property type="component" value="Chromosome"/>
</dbReference>
<dbReference type="KEGG" id="ovb:NB640_07030"/>
<keyword evidence="5 9" id="KW-0812">Transmembrane</keyword>
<dbReference type="Pfam" id="PF19029">
    <property type="entry name" value="DUF883_C"/>
    <property type="match status" value="1"/>
</dbReference>
<feature type="coiled-coil region" evidence="8">
    <location>
        <begin position="12"/>
        <end position="61"/>
    </location>
</feature>
<evidence type="ECO:0000313" key="12">
    <source>
        <dbReference type="EMBL" id="WAW09042.1"/>
    </source>
</evidence>
<keyword evidence="8" id="KW-0175">Coiled coil</keyword>
<evidence type="ECO:0000313" key="13">
    <source>
        <dbReference type="Proteomes" id="UP001156215"/>
    </source>
</evidence>
<dbReference type="EMBL" id="CP098242">
    <property type="protein sequence ID" value="WAW09042.1"/>
    <property type="molecule type" value="Genomic_DNA"/>
</dbReference>